<dbReference type="RefSeq" id="WP_015265733.1">
    <property type="nucleotide sequence ID" value="NC_019904.1"/>
</dbReference>
<keyword evidence="3" id="KW-1185">Reference proteome</keyword>
<feature type="chain" id="PRO_5003942778" description="Lipoprotein" evidence="1">
    <location>
        <begin position="19"/>
        <end position="143"/>
    </location>
</feature>
<keyword evidence="1" id="KW-0732">Signal</keyword>
<dbReference type="PROSITE" id="PS51257">
    <property type="entry name" value="PROKAR_LIPOPROTEIN"/>
    <property type="match status" value="1"/>
</dbReference>
<reference evidence="3" key="1">
    <citation type="submission" date="2012-02" db="EMBL/GenBank/DDBJ databases">
        <title>The complete genome of Echinicola vietnamensis DSM 17526.</title>
        <authorList>
            <person name="Lucas S."/>
            <person name="Copeland A."/>
            <person name="Lapidus A."/>
            <person name="Glavina del Rio T."/>
            <person name="Dalin E."/>
            <person name="Tice H."/>
            <person name="Bruce D."/>
            <person name="Goodwin L."/>
            <person name="Pitluck S."/>
            <person name="Peters L."/>
            <person name="Ovchinnikova G."/>
            <person name="Teshima H."/>
            <person name="Kyrpides N."/>
            <person name="Mavromatis K."/>
            <person name="Ivanova N."/>
            <person name="Brettin T."/>
            <person name="Detter J.C."/>
            <person name="Han C."/>
            <person name="Larimer F."/>
            <person name="Land M."/>
            <person name="Hauser L."/>
            <person name="Markowitz V."/>
            <person name="Cheng J.-F."/>
            <person name="Hugenholtz P."/>
            <person name="Woyke T."/>
            <person name="Wu D."/>
            <person name="Brambilla E."/>
            <person name="Klenk H.-P."/>
            <person name="Eisen J.A."/>
        </authorList>
    </citation>
    <scope>NUCLEOTIDE SEQUENCE [LARGE SCALE GENOMIC DNA]</scope>
    <source>
        <strain evidence="3">DSM 17526 / LMG 23754 / KMM 6221</strain>
    </source>
</reference>
<evidence type="ECO:0008006" key="4">
    <source>
        <dbReference type="Google" id="ProtNLM"/>
    </source>
</evidence>
<sequence>MSPLKSTYWLLFCSLIFASGCSCNPEKLIQWVASSDLFKGTEEVKAIGGFGRVASSFHKDYGNDSSKIELRLYDGTHPELYENEANIARLCAKAFVEASDSHDYQDIEVFIIKTDANDPFKAIYQSQYLFEVASLTKDTPPAN</sequence>
<feature type="signal peptide" evidence="1">
    <location>
        <begin position="1"/>
        <end position="18"/>
    </location>
</feature>
<evidence type="ECO:0000313" key="3">
    <source>
        <dbReference type="Proteomes" id="UP000010796"/>
    </source>
</evidence>
<dbReference type="OrthoDB" id="825810at2"/>
<dbReference type="EMBL" id="CP003346">
    <property type="protein sequence ID" value="AGA78172.1"/>
    <property type="molecule type" value="Genomic_DNA"/>
</dbReference>
<accession>L0FXZ8</accession>
<dbReference type="KEGG" id="evi:Echvi_1917"/>
<protein>
    <recommendedName>
        <fullName evidence="4">Lipoprotein</fullName>
    </recommendedName>
</protein>
<dbReference type="STRING" id="926556.Echvi_1917"/>
<gene>
    <name evidence="2" type="ordered locus">Echvi_1917</name>
</gene>
<dbReference type="AlphaFoldDB" id="L0FXZ8"/>
<evidence type="ECO:0000256" key="1">
    <source>
        <dbReference type="SAM" id="SignalP"/>
    </source>
</evidence>
<organism evidence="2 3">
    <name type="scientific">Echinicola vietnamensis (strain DSM 17526 / LMG 23754 / KMM 6221)</name>
    <dbReference type="NCBI Taxonomy" id="926556"/>
    <lineage>
        <taxon>Bacteria</taxon>
        <taxon>Pseudomonadati</taxon>
        <taxon>Bacteroidota</taxon>
        <taxon>Cytophagia</taxon>
        <taxon>Cytophagales</taxon>
        <taxon>Cyclobacteriaceae</taxon>
        <taxon>Echinicola</taxon>
    </lineage>
</organism>
<name>L0FXZ8_ECHVK</name>
<dbReference type="Proteomes" id="UP000010796">
    <property type="component" value="Chromosome"/>
</dbReference>
<dbReference type="HOGENOM" id="CLU_1803086_0_0_10"/>
<evidence type="ECO:0000313" key="2">
    <source>
        <dbReference type="EMBL" id="AGA78172.1"/>
    </source>
</evidence>
<proteinExistence type="predicted"/>